<name>A0ABS4GW44_9BACL</name>
<dbReference type="Proteomes" id="UP001519343">
    <property type="component" value="Unassembled WGS sequence"/>
</dbReference>
<sequence length="89" mass="10297">MGREDNRKRLSSSYQEEEIEKMNRISAALGIAPTTLQTELVRQGINNPIVMDQIISKYRAKARFHIFTSYHNDTLQFSIVDKIKVKGKK</sequence>
<organism evidence="1 2">
    <name type="scientific">Ammoniphilus resinae</name>
    <dbReference type="NCBI Taxonomy" id="861532"/>
    <lineage>
        <taxon>Bacteria</taxon>
        <taxon>Bacillati</taxon>
        <taxon>Bacillota</taxon>
        <taxon>Bacilli</taxon>
        <taxon>Bacillales</taxon>
        <taxon>Paenibacillaceae</taxon>
        <taxon>Aneurinibacillus group</taxon>
        <taxon>Ammoniphilus</taxon>
    </lineage>
</organism>
<accession>A0ABS4GW44</accession>
<comment type="caution">
    <text evidence="1">The sequence shown here is derived from an EMBL/GenBank/DDBJ whole genome shotgun (WGS) entry which is preliminary data.</text>
</comment>
<reference evidence="1 2" key="1">
    <citation type="submission" date="2021-03" db="EMBL/GenBank/DDBJ databases">
        <title>Genomic Encyclopedia of Type Strains, Phase IV (KMG-IV): sequencing the most valuable type-strain genomes for metagenomic binning, comparative biology and taxonomic classification.</title>
        <authorList>
            <person name="Goeker M."/>
        </authorList>
    </citation>
    <scope>NUCLEOTIDE SEQUENCE [LARGE SCALE GENOMIC DNA]</scope>
    <source>
        <strain evidence="1 2">DSM 24738</strain>
    </source>
</reference>
<keyword evidence="2" id="KW-1185">Reference proteome</keyword>
<evidence type="ECO:0000313" key="2">
    <source>
        <dbReference type="Proteomes" id="UP001519343"/>
    </source>
</evidence>
<evidence type="ECO:0000313" key="1">
    <source>
        <dbReference type="EMBL" id="MBP1934317.1"/>
    </source>
</evidence>
<proteinExistence type="predicted"/>
<protein>
    <submittedName>
        <fullName evidence="1">Uncharacterized protein</fullName>
    </submittedName>
</protein>
<dbReference type="RefSeq" id="WP_209812320.1">
    <property type="nucleotide sequence ID" value="NZ_JAGGKT010000019.1"/>
</dbReference>
<gene>
    <name evidence="1" type="ORF">J2Z37_004337</name>
</gene>
<dbReference type="EMBL" id="JAGGKT010000019">
    <property type="protein sequence ID" value="MBP1934317.1"/>
    <property type="molecule type" value="Genomic_DNA"/>
</dbReference>